<protein>
    <submittedName>
        <fullName evidence="2">KHA domain-containing protein</fullName>
    </submittedName>
</protein>
<keyword evidence="1" id="KW-1185">Reference proteome</keyword>
<dbReference type="AlphaFoldDB" id="A0A1I8AGU8"/>
<name>A0A1I8AGU8_9BILA</name>
<accession>A0A1I8AGU8</accession>
<evidence type="ECO:0000313" key="2">
    <source>
        <dbReference type="WBParaSite" id="L893_g5346.t1"/>
    </source>
</evidence>
<organism evidence="1 2">
    <name type="scientific">Steinernema glaseri</name>
    <dbReference type="NCBI Taxonomy" id="37863"/>
    <lineage>
        <taxon>Eukaryota</taxon>
        <taxon>Metazoa</taxon>
        <taxon>Ecdysozoa</taxon>
        <taxon>Nematoda</taxon>
        <taxon>Chromadorea</taxon>
        <taxon>Rhabditida</taxon>
        <taxon>Tylenchina</taxon>
        <taxon>Panagrolaimomorpha</taxon>
        <taxon>Strongyloidoidea</taxon>
        <taxon>Steinernematidae</taxon>
        <taxon>Steinernema</taxon>
    </lineage>
</organism>
<evidence type="ECO:0000313" key="1">
    <source>
        <dbReference type="Proteomes" id="UP000095287"/>
    </source>
</evidence>
<dbReference type="Proteomes" id="UP000095287">
    <property type="component" value="Unplaced"/>
</dbReference>
<dbReference type="WBParaSite" id="L893_g5346.t1">
    <property type="protein sequence ID" value="L893_g5346.t1"/>
    <property type="gene ID" value="L893_g5346"/>
</dbReference>
<sequence length="58" mass="6555">MRKVKESCPDFGDLIAYNDLCGRQIVLRGDNDLRTAIHETKGKLKIYTTVADLPDSKM</sequence>
<reference evidence="2" key="1">
    <citation type="submission" date="2016-11" db="UniProtKB">
        <authorList>
            <consortium name="WormBaseParasite"/>
        </authorList>
    </citation>
    <scope>IDENTIFICATION</scope>
</reference>
<proteinExistence type="predicted"/>